<evidence type="ECO:0000256" key="2">
    <source>
        <dbReference type="PROSITE-ProRule" id="PRU00302"/>
    </source>
</evidence>
<dbReference type="Gene3D" id="2.10.70.10">
    <property type="entry name" value="Complement Module, domain 1"/>
    <property type="match status" value="1"/>
</dbReference>
<dbReference type="InterPro" id="IPR000436">
    <property type="entry name" value="Sushi_SCR_CCP_dom"/>
</dbReference>
<comment type="caution">
    <text evidence="2">Lacks conserved residue(s) required for the propagation of feature annotation.</text>
</comment>
<dbReference type="Proteomes" id="UP000054359">
    <property type="component" value="Unassembled WGS sequence"/>
</dbReference>
<organism evidence="4 5">
    <name type="scientific">Stegodyphus mimosarum</name>
    <name type="common">African social velvet spider</name>
    <dbReference type="NCBI Taxonomy" id="407821"/>
    <lineage>
        <taxon>Eukaryota</taxon>
        <taxon>Metazoa</taxon>
        <taxon>Ecdysozoa</taxon>
        <taxon>Arthropoda</taxon>
        <taxon>Chelicerata</taxon>
        <taxon>Arachnida</taxon>
        <taxon>Araneae</taxon>
        <taxon>Araneomorphae</taxon>
        <taxon>Entelegynae</taxon>
        <taxon>Eresoidea</taxon>
        <taxon>Eresidae</taxon>
        <taxon>Stegodyphus</taxon>
    </lineage>
</organism>
<gene>
    <name evidence="4" type="ORF">X975_00344</name>
</gene>
<sequence length="132" mass="14814">MRRCTIRLTDAELIGVTDDGRTLTPDMEISLPHDSEIHLRCVEPGLYKFIGNDTLICDDGTWTDDLPYCVATTMHRNFSMQAPPTILYHVVSGDAGLTENGSIVVFPGTIINIDCIFQRQYGTPQWSWTPTH</sequence>
<name>A0A087U620_STEMI</name>
<dbReference type="OMA" id="INIDCIF"/>
<evidence type="ECO:0000256" key="1">
    <source>
        <dbReference type="ARBA" id="ARBA00023157"/>
    </source>
</evidence>
<dbReference type="EMBL" id="KK118369">
    <property type="protein sequence ID" value="KFM72809.1"/>
    <property type="molecule type" value="Genomic_DNA"/>
</dbReference>
<feature type="non-terminal residue" evidence="4">
    <location>
        <position position="132"/>
    </location>
</feature>
<keyword evidence="5" id="KW-1185">Reference proteome</keyword>
<dbReference type="PROSITE" id="PS50923">
    <property type="entry name" value="SUSHI"/>
    <property type="match status" value="1"/>
</dbReference>
<evidence type="ECO:0000259" key="3">
    <source>
        <dbReference type="PROSITE" id="PS50923"/>
    </source>
</evidence>
<keyword evidence="2" id="KW-0768">Sushi</keyword>
<protein>
    <submittedName>
        <fullName evidence="4">Locomotion-related protein Hikaru genki</fullName>
    </submittedName>
</protein>
<dbReference type="AlphaFoldDB" id="A0A087U620"/>
<keyword evidence="1" id="KW-1015">Disulfide bond</keyword>
<dbReference type="STRING" id="407821.A0A087U620"/>
<proteinExistence type="predicted"/>
<evidence type="ECO:0000313" key="4">
    <source>
        <dbReference type="EMBL" id="KFM72809.1"/>
    </source>
</evidence>
<dbReference type="InterPro" id="IPR035976">
    <property type="entry name" value="Sushi/SCR/CCP_sf"/>
</dbReference>
<dbReference type="SUPFAM" id="SSF57535">
    <property type="entry name" value="Complement control module/SCR domain"/>
    <property type="match status" value="1"/>
</dbReference>
<dbReference type="OrthoDB" id="6127264at2759"/>
<accession>A0A087U620</accession>
<reference evidence="4 5" key="1">
    <citation type="submission" date="2013-11" db="EMBL/GenBank/DDBJ databases">
        <title>Genome sequencing of Stegodyphus mimosarum.</title>
        <authorList>
            <person name="Bechsgaard J."/>
        </authorList>
    </citation>
    <scope>NUCLEOTIDE SEQUENCE [LARGE SCALE GENOMIC DNA]</scope>
</reference>
<feature type="domain" description="Sushi" evidence="3">
    <location>
        <begin position="2"/>
        <end position="71"/>
    </location>
</feature>
<dbReference type="CDD" id="cd00033">
    <property type="entry name" value="CCP"/>
    <property type="match status" value="1"/>
</dbReference>
<evidence type="ECO:0000313" key="5">
    <source>
        <dbReference type="Proteomes" id="UP000054359"/>
    </source>
</evidence>